<dbReference type="GO" id="GO:0005737">
    <property type="term" value="C:cytoplasm"/>
    <property type="evidence" value="ECO:0007669"/>
    <property type="project" value="UniProtKB-SubCell"/>
</dbReference>
<keyword evidence="5" id="KW-0408">Iron</keyword>
<dbReference type="InterPro" id="IPR036390">
    <property type="entry name" value="WH_DNA-bd_sf"/>
</dbReference>
<sequence length="140" mass="15249">MTMSSATESATATSPVELLREAGLRVTSQRLAVLAALAEGHVDVETLTARARERLGTLSSQAVYEMLQRFVEVELVRRFHPPTGPIVFELDMDAHDHAVCTACGRIENVPATSRRPPTPPGWSVRETVHIGTCPACHLHV</sequence>
<protein>
    <submittedName>
        <fullName evidence="6">Fur family ferric uptake transcriptional regulator</fullName>
    </submittedName>
</protein>
<dbReference type="Proteomes" id="UP000587527">
    <property type="component" value="Unassembled WGS sequence"/>
</dbReference>
<gene>
    <name evidence="6" type="ORF">F4553_007493</name>
</gene>
<feature type="binding site" evidence="4">
    <location>
        <position position="103"/>
    </location>
    <ligand>
        <name>Zn(2+)</name>
        <dbReference type="ChEBI" id="CHEBI:29105"/>
    </ligand>
</feature>
<evidence type="ECO:0000256" key="1">
    <source>
        <dbReference type="ARBA" id="ARBA00004496"/>
    </source>
</evidence>
<dbReference type="GO" id="GO:0008270">
    <property type="term" value="F:zinc ion binding"/>
    <property type="evidence" value="ECO:0007669"/>
    <property type="project" value="TreeGrafter"/>
</dbReference>
<dbReference type="PANTHER" id="PTHR33202">
    <property type="entry name" value="ZINC UPTAKE REGULATION PROTEIN"/>
    <property type="match status" value="1"/>
</dbReference>
<dbReference type="AlphaFoldDB" id="A0A841C425"/>
<feature type="binding site" evidence="4">
    <location>
        <position position="100"/>
    </location>
    <ligand>
        <name>Zn(2+)</name>
        <dbReference type="ChEBI" id="CHEBI:29105"/>
    </ligand>
</feature>
<evidence type="ECO:0000256" key="4">
    <source>
        <dbReference type="PIRSR" id="PIRSR602481-1"/>
    </source>
</evidence>
<comment type="cofactor">
    <cofactor evidence="4">
        <name>Zn(2+)</name>
        <dbReference type="ChEBI" id="CHEBI:29105"/>
    </cofactor>
    <text evidence="4">Binds 1 zinc ion per subunit.</text>
</comment>
<name>A0A841C425_9ACTN</name>
<evidence type="ECO:0000256" key="2">
    <source>
        <dbReference type="ARBA" id="ARBA00022490"/>
    </source>
</evidence>
<keyword evidence="4" id="KW-0862">Zinc</keyword>
<dbReference type="SUPFAM" id="SSF46785">
    <property type="entry name" value="Winged helix' DNA-binding domain"/>
    <property type="match status" value="1"/>
</dbReference>
<evidence type="ECO:0000256" key="3">
    <source>
        <dbReference type="ARBA" id="ARBA00022723"/>
    </source>
</evidence>
<proteinExistence type="predicted"/>
<dbReference type="EMBL" id="JACHMN010000003">
    <property type="protein sequence ID" value="MBB5874059.1"/>
    <property type="molecule type" value="Genomic_DNA"/>
</dbReference>
<keyword evidence="2" id="KW-0963">Cytoplasm</keyword>
<accession>A0A841C425</accession>
<keyword evidence="7" id="KW-1185">Reference proteome</keyword>
<dbReference type="Gene3D" id="1.10.10.10">
    <property type="entry name" value="Winged helix-like DNA-binding domain superfamily/Winged helix DNA-binding domain"/>
    <property type="match status" value="1"/>
</dbReference>
<dbReference type="GO" id="GO:1900376">
    <property type="term" value="P:regulation of secondary metabolite biosynthetic process"/>
    <property type="evidence" value="ECO:0007669"/>
    <property type="project" value="TreeGrafter"/>
</dbReference>
<comment type="subcellular location">
    <subcellularLocation>
        <location evidence="1">Cytoplasm</location>
    </subcellularLocation>
</comment>
<dbReference type="PANTHER" id="PTHR33202:SF18">
    <property type="entry name" value="TRANSCRIPTIONAL REGULATOR FURA"/>
    <property type="match status" value="1"/>
</dbReference>
<dbReference type="InterPro" id="IPR002481">
    <property type="entry name" value="FUR"/>
</dbReference>
<dbReference type="GO" id="GO:0003700">
    <property type="term" value="F:DNA-binding transcription factor activity"/>
    <property type="evidence" value="ECO:0007669"/>
    <property type="project" value="InterPro"/>
</dbReference>
<evidence type="ECO:0000313" key="6">
    <source>
        <dbReference type="EMBL" id="MBB5874059.1"/>
    </source>
</evidence>
<dbReference type="GO" id="GO:0045892">
    <property type="term" value="P:negative regulation of DNA-templated transcription"/>
    <property type="evidence" value="ECO:0007669"/>
    <property type="project" value="TreeGrafter"/>
</dbReference>
<comment type="cofactor">
    <cofactor evidence="5">
        <name>Mn(2+)</name>
        <dbReference type="ChEBI" id="CHEBI:29035"/>
    </cofactor>
    <cofactor evidence="5">
        <name>Fe(2+)</name>
        <dbReference type="ChEBI" id="CHEBI:29033"/>
    </cofactor>
    <text evidence="5">Binds 1 Mn(2+) or Fe(2+) ion per subunit.</text>
</comment>
<organism evidence="6 7">
    <name type="scientific">Allocatelliglobosispora scoriae</name>
    <dbReference type="NCBI Taxonomy" id="643052"/>
    <lineage>
        <taxon>Bacteria</taxon>
        <taxon>Bacillati</taxon>
        <taxon>Actinomycetota</taxon>
        <taxon>Actinomycetes</taxon>
        <taxon>Micromonosporales</taxon>
        <taxon>Micromonosporaceae</taxon>
        <taxon>Allocatelliglobosispora</taxon>
    </lineage>
</organism>
<reference evidence="6 7" key="1">
    <citation type="submission" date="2020-08" db="EMBL/GenBank/DDBJ databases">
        <title>Sequencing the genomes of 1000 actinobacteria strains.</title>
        <authorList>
            <person name="Klenk H.-P."/>
        </authorList>
    </citation>
    <scope>NUCLEOTIDE SEQUENCE [LARGE SCALE GENOMIC DNA]</scope>
    <source>
        <strain evidence="6 7">DSM 45362</strain>
    </source>
</reference>
<evidence type="ECO:0000256" key="5">
    <source>
        <dbReference type="PIRSR" id="PIRSR602481-2"/>
    </source>
</evidence>
<comment type="caution">
    <text evidence="6">The sequence shown here is derived from an EMBL/GenBank/DDBJ whole genome shotgun (WGS) entry which is preliminary data.</text>
</comment>
<feature type="binding site" evidence="5">
    <location>
        <position position="96"/>
    </location>
    <ligand>
        <name>Fe cation</name>
        <dbReference type="ChEBI" id="CHEBI:24875"/>
    </ligand>
</feature>
<dbReference type="Pfam" id="PF01475">
    <property type="entry name" value="FUR"/>
    <property type="match status" value="1"/>
</dbReference>
<dbReference type="GO" id="GO:0000976">
    <property type="term" value="F:transcription cis-regulatory region binding"/>
    <property type="evidence" value="ECO:0007669"/>
    <property type="project" value="TreeGrafter"/>
</dbReference>
<dbReference type="InterPro" id="IPR036388">
    <property type="entry name" value="WH-like_DNA-bd_sf"/>
</dbReference>
<keyword evidence="3 4" id="KW-0479">Metal-binding</keyword>
<evidence type="ECO:0000313" key="7">
    <source>
        <dbReference type="Proteomes" id="UP000587527"/>
    </source>
</evidence>